<dbReference type="Gene3D" id="3.40.50.300">
    <property type="entry name" value="P-loop containing nucleotide triphosphate hydrolases"/>
    <property type="match status" value="1"/>
</dbReference>
<feature type="domain" description="Heterokaryon incompatibility" evidence="2">
    <location>
        <begin position="28"/>
        <end position="119"/>
    </location>
</feature>
<evidence type="ECO:0000256" key="1">
    <source>
        <dbReference type="PROSITE-ProRule" id="PRU00339"/>
    </source>
</evidence>
<dbReference type="SMART" id="SM00028">
    <property type="entry name" value="TPR"/>
    <property type="match status" value="2"/>
</dbReference>
<accession>A0A6A6WRY5</accession>
<dbReference type="AlphaFoldDB" id="A0A6A6WRY5"/>
<dbReference type="InterPro" id="IPR041664">
    <property type="entry name" value="AAA_16"/>
</dbReference>
<dbReference type="Pfam" id="PF13424">
    <property type="entry name" value="TPR_12"/>
    <property type="match status" value="1"/>
</dbReference>
<dbReference type="EMBL" id="MU002418">
    <property type="protein sequence ID" value="KAF2786713.1"/>
    <property type="molecule type" value="Genomic_DNA"/>
</dbReference>
<dbReference type="PANTHER" id="PTHR10622:SF13">
    <property type="entry name" value="NACHT DOMAIN-CONTAINING PROTEIN"/>
    <property type="match status" value="1"/>
</dbReference>
<feature type="domain" description="Orc1-like AAA ATPase" evidence="3">
    <location>
        <begin position="271"/>
        <end position="398"/>
    </location>
</feature>
<dbReference type="InterPro" id="IPR010730">
    <property type="entry name" value="HET"/>
</dbReference>
<evidence type="ECO:0000313" key="5">
    <source>
        <dbReference type="Proteomes" id="UP000799757"/>
    </source>
</evidence>
<protein>
    <submittedName>
        <fullName evidence="4">HET-domain-containing protein</fullName>
    </submittedName>
</protein>
<feature type="repeat" description="TPR" evidence="1">
    <location>
        <begin position="717"/>
        <end position="750"/>
    </location>
</feature>
<dbReference type="InterPro" id="IPR027417">
    <property type="entry name" value="P-loop_NTPase"/>
</dbReference>
<gene>
    <name evidence="4" type="ORF">K505DRAFT_330160</name>
</gene>
<dbReference type="Proteomes" id="UP000799757">
    <property type="component" value="Unassembled WGS sequence"/>
</dbReference>
<proteinExistence type="predicted"/>
<organism evidence="4 5">
    <name type="scientific">Melanomma pulvis-pyrius CBS 109.77</name>
    <dbReference type="NCBI Taxonomy" id="1314802"/>
    <lineage>
        <taxon>Eukaryota</taxon>
        <taxon>Fungi</taxon>
        <taxon>Dikarya</taxon>
        <taxon>Ascomycota</taxon>
        <taxon>Pezizomycotina</taxon>
        <taxon>Dothideomycetes</taxon>
        <taxon>Pleosporomycetidae</taxon>
        <taxon>Pleosporales</taxon>
        <taxon>Melanommataceae</taxon>
        <taxon>Melanomma</taxon>
    </lineage>
</organism>
<dbReference type="SUPFAM" id="SSF48452">
    <property type="entry name" value="TPR-like"/>
    <property type="match status" value="1"/>
</dbReference>
<dbReference type="PRINTS" id="PR00364">
    <property type="entry name" value="DISEASERSIST"/>
</dbReference>
<dbReference type="InterPro" id="IPR011990">
    <property type="entry name" value="TPR-like_helical_dom_sf"/>
</dbReference>
<name>A0A6A6WRY5_9PLEO</name>
<sequence length="756" mass="86151">MALIRLLQRKPDGEIVLREPTSGDVPAYAILSHTWGKDEVIFQDMEVNADMSKTVSKAGWRKIEFCAKQVAADGLQYFWVDTCCIDKKNAVELGAAINSMFRWYQNATRCYVYLSDVSKPDNEVDGERAWEKAFRTSRWFTRGYTLQEMVAPKIVDFFSLEGERLGSKSLLESQIHEITGIAKNALRGDPLSNFSIEERRSWAEHRNTTIEEDEVYCLIGIFDVSMVLNYGEGRDRALRRLEKKIHRLYKGVDFEQFAVGLNLASFPEAAQFVAREKELSKMHELLHGHSSRSAVVLHGLGGIGKTQLAVEYVRRHKEKYTAILWLNANDENSLRLSFRGIAQQVLEHHPSTSMLVNVDIEGDYDRLVNAVKSWLNLRENSRWLMIYDNYDNPRTSNNSDRSTLDVRQYLPGTDHGSIIITTRSASVTQGRRLHVQKLTGLEDGLEILSNMSGREGITNDPDAKSLVMKLDGLPLALSTAGAYLEHVTTSFAEYLELYESSWLKLQTTSPKLSSYEDRSLYTTWQITYDRIRKQNAASAQLLKLWAYFDKQDVWFGLLRHACSSDDEWIRKLTEDELNFNEAVRLLCEYGLVHTEPSLRQPSGSAGYSVHSCVHSWTISVLNGEWDDGLARLALTCVASEVPAKDVDKWWILQQRLLQHAARHKHFGNVGIEGIEWVPYNLGLIYADQGKLVEAEEMYQWALQGYEKAWGPEHTSTLDTVNNLGILYADQGKLVEAEKMYQQALQGKEKAWGPKHT</sequence>
<dbReference type="PANTHER" id="PTHR10622">
    <property type="entry name" value="HET DOMAIN-CONTAINING PROTEIN"/>
    <property type="match status" value="1"/>
</dbReference>
<dbReference type="OrthoDB" id="674604at2759"/>
<dbReference type="GO" id="GO:0043531">
    <property type="term" value="F:ADP binding"/>
    <property type="evidence" value="ECO:0007669"/>
    <property type="project" value="InterPro"/>
</dbReference>
<dbReference type="SUPFAM" id="SSF52540">
    <property type="entry name" value="P-loop containing nucleoside triphosphate hydrolases"/>
    <property type="match status" value="1"/>
</dbReference>
<reference evidence="4" key="1">
    <citation type="journal article" date="2020" name="Stud. Mycol.">
        <title>101 Dothideomycetes genomes: a test case for predicting lifestyles and emergence of pathogens.</title>
        <authorList>
            <person name="Haridas S."/>
            <person name="Albert R."/>
            <person name="Binder M."/>
            <person name="Bloem J."/>
            <person name="Labutti K."/>
            <person name="Salamov A."/>
            <person name="Andreopoulos B."/>
            <person name="Baker S."/>
            <person name="Barry K."/>
            <person name="Bills G."/>
            <person name="Bluhm B."/>
            <person name="Cannon C."/>
            <person name="Castanera R."/>
            <person name="Culley D."/>
            <person name="Daum C."/>
            <person name="Ezra D."/>
            <person name="Gonzalez J."/>
            <person name="Henrissat B."/>
            <person name="Kuo A."/>
            <person name="Liang C."/>
            <person name="Lipzen A."/>
            <person name="Lutzoni F."/>
            <person name="Magnuson J."/>
            <person name="Mondo S."/>
            <person name="Nolan M."/>
            <person name="Ohm R."/>
            <person name="Pangilinan J."/>
            <person name="Park H.-J."/>
            <person name="Ramirez L."/>
            <person name="Alfaro M."/>
            <person name="Sun H."/>
            <person name="Tritt A."/>
            <person name="Yoshinaga Y."/>
            <person name="Zwiers L.-H."/>
            <person name="Turgeon B."/>
            <person name="Goodwin S."/>
            <person name="Spatafora J."/>
            <person name="Crous P."/>
            <person name="Grigoriev I."/>
        </authorList>
    </citation>
    <scope>NUCLEOTIDE SEQUENCE</scope>
    <source>
        <strain evidence="4">CBS 109.77</strain>
    </source>
</reference>
<evidence type="ECO:0000313" key="4">
    <source>
        <dbReference type="EMBL" id="KAF2786713.1"/>
    </source>
</evidence>
<dbReference type="Pfam" id="PF06985">
    <property type="entry name" value="HET"/>
    <property type="match status" value="1"/>
</dbReference>
<keyword evidence="5" id="KW-1185">Reference proteome</keyword>
<feature type="non-terminal residue" evidence="4">
    <location>
        <position position="756"/>
    </location>
</feature>
<dbReference type="PROSITE" id="PS50005">
    <property type="entry name" value="TPR"/>
    <property type="match status" value="1"/>
</dbReference>
<evidence type="ECO:0000259" key="3">
    <source>
        <dbReference type="Pfam" id="PF13191"/>
    </source>
</evidence>
<dbReference type="Gene3D" id="1.25.40.10">
    <property type="entry name" value="Tetratricopeptide repeat domain"/>
    <property type="match status" value="1"/>
</dbReference>
<keyword evidence="1" id="KW-0802">TPR repeat</keyword>
<evidence type="ECO:0000259" key="2">
    <source>
        <dbReference type="Pfam" id="PF06985"/>
    </source>
</evidence>
<dbReference type="Pfam" id="PF13191">
    <property type="entry name" value="AAA_16"/>
    <property type="match status" value="1"/>
</dbReference>
<dbReference type="InterPro" id="IPR019734">
    <property type="entry name" value="TPR_rpt"/>
</dbReference>